<feature type="domain" description="AAA+ ATPase" evidence="3">
    <location>
        <begin position="57"/>
        <end position="217"/>
    </location>
</feature>
<dbReference type="SUPFAM" id="SSF52540">
    <property type="entry name" value="P-loop containing nucleoside triphosphate hydrolases"/>
    <property type="match status" value="1"/>
</dbReference>
<evidence type="ECO:0000256" key="1">
    <source>
        <dbReference type="ARBA" id="ARBA00022741"/>
    </source>
</evidence>
<dbReference type="GO" id="GO:0000027">
    <property type="term" value="P:ribosomal large subunit assembly"/>
    <property type="evidence" value="ECO:0007669"/>
    <property type="project" value="TreeGrafter"/>
</dbReference>
<dbReference type="GO" id="GO:0005524">
    <property type="term" value="F:ATP binding"/>
    <property type="evidence" value="ECO:0007669"/>
    <property type="project" value="UniProtKB-KW"/>
</dbReference>
<name>A0A1A6C327_9GAMM</name>
<dbReference type="GO" id="GO:0030687">
    <property type="term" value="C:preribosome, large subunit precursor"/>
    <property type="evidence" value="ECO:0007669"/>
    <property type="project" value="TreeGrafter"/>
</dbReference>
<dbReference type="OrthoDB" id="9808317at2"/>
<protein>
    <recommendedName>
        <fullName evidence="3">AAA+ ATPase domain-containing protein</fullName>
    </recommendedName>
</protein>
<dbReference type="Pfam" id="PF07728">
    <property type="entry name" value="AAA_5"/>
    <property type="match status" value="1"/>
</dbReference>
<dbReference type="AlphaFoldDB" id="A0A1A6C327"/>
<dbReference type="InterPro" id="IPR027417">
    <property type="entry name" value="P-loop_NTPase"/>
</dbReference>
<dbReference type="GO" id="GO:0016887">
    <property type="term" value="F:ATP hydrolysis activity"/>
    <property type="evidence" value="ECO:0007669"/>
    <property type="project" value="InterPro"/>
</dbReference>
<sequence>MSISLYDAFGVTSPVADTKQIPLDKICPLGDHEQVQPDPNYVFEYRNLKRVLKNINNRKPMWIHGPSGCGKTELMVQVGARLKRPVHVISIGEETSLRELLGTFELKAAESKNGFETAFRYGALTQAMREPGAIVVLDEFNMAPSTVAAQFNRLLETGKITIPETGETVMAADNVTFVVTANTAGGIDESGIYAGSQAQNGATRSRFAGLRVNYLPPDLEEQIITRSFPRINAVVELPETNKTLSSLMVETACAIRSLVAEQEVSLPFTVRNLKEWAGSTLAFRDIGEAFADAYFDMLGETERTAVGEVFQRMFGLNLG</sequence>
<dbReference type="PANTHER" id="PTHR48103:SF2">
    <property type="entry name" value="MIDASIN"/>
    <property type="match status" value="1"/>
</dbReference>
<reference evidence="4 5" key="1">
    <citation type="journal article" date="2014" name="Genome Announc.">
        <title>Draft Genome Sequence of the Iron-Oxidizing, Acidophilic, and Halotolerant 'Thiobacillus prosperus' Type Strain DSM 5130.</title>
        <authorList>
            <person name="Ossandon F.J."/>
            <person name="Cardenas J.P."/>
            <person name="Corbett M."/>
            <person name="Quatrini R."/>
            <person name="Holmes D.S."/>
            <person name="Watkin E."/>
        </authorList>
    </citation>
    <scope>NUCLEOTIDE SEQUENCE [LARGE SCALE GENOMIC DNA]</scope>
    <source>
        <strain evidence="4 5">DSM 5130</strain>
    </source>
</reference>
<keyword evidence="2" id="KW-0067">ATP-binding</keyword>
<dbReference type="SMART" id="SM00382">
    <property type="entry name" value="AAA"/>
    <property type="match status" value="1"/>
</dbReference>
<organism evidence="4 5">
    <name type="scientific">Acidihalobacter prosperus</name>
    <dbReference type="NCBI Taxonomy" id="160660"/>
    <lineage>
        <taxon>Bacteria</taxon>
        <taxon>Pseudomonadati</taxon>
        <taxon>Pseudomonadota</taxon>
        <taxon>Gammaproteobacteria</taxon>
        <taxon>Chromatiales</taxon>
        <taxon>Ectothiorhodospiraceae</taxon>
        <taxon>Acidihalobacter</taxon>
    </lineage>
</organism>
<evidence type="ECO:0000313" key="5">
    <source>
        <dbReference type="Proteomes" id="UP000029273"/>
    </source>
</evidence>
<keyword evidence="1" id="KW-0547">Nucleotide-binding</keyword>
<dbReference type="RefSeq" id="WP_038093995.1">
    <property type="nucleotide sequence ID" value="NZ_JQSG02000004.1"/>
</dbReference>
<gene>
    <name evidence="4" type="ORF">Thpro_022067</name>
</gene>
<dbReference type="InterPro" id="IPR011704">
    <property type="entry name" value="ATPase_dyneun-rel_AAA"/>
</dbReference>
<accession>A0A1A6C327</accession>
<dbReference type="Proteomes" id="UP000029273">
    <property type="component" value="Unassembled WGS sequence"/>
</dbReference>
<keyword evidence="5" id="KW-1185">Reference proteome</keyword>
<comment type="caution">
    <text evidence="4">The sequence shown here is derived from an EMBL/GenBank/DDBJ whole genome shotgun (WGS) entry which is preliminary data.</text>
</comment>
<dbReference type="CDD" id="cd00009">
    <property type="entry name" value="AAA"/>
    <property type="match status" value="1"/>
</dbReference>
<dbReference type="EMBL" id="JQSG02000004">
    <property type="protein sequence ID" value="OBS08950.1"/>
    <property type="molecule type" value="Genomic_DNA"/>
</dbReference>
<evidence type="ECO:0000256" key="2">
    <source>
        <dbReference type="ARBA" id="ARBA00022840"/>
    </source>
</evidence>
<evidence type="ECO:0000259" key="3">
    <source>
        <dbReference type="SMART" id="SM00382"/>
    </source>
</evidence>
<dbReference type="InterPro" id="IPR003593">
    <property type="entry name" value="AAA+_ATPase"/>
</dbReference>
<dbReference type="Gene3D" id="3.40.50.300">
    <property type="entry name" value="P-loop containing nucleotide triphosphate hydrolases"/>
    <property type="match status" value="1"/>
</dbReference>
<proteinExistence type="predicted"/>
<evidence type="ECO:0000313" key="4">
    <source>
        <dbReference type="EMBL" id="OBS08950.1"/>
    </source>
</evidence>
<dbReference type="PANTHER" id="PTHR48103">
    <property type="entry name" value="MIDASIN-RELATED"/>
    <property type="match status" value="1"/>
</dbReference>